<dbReference type="HOGENOM" id="CLU_2702512_0_0_5"/>
<organism evidence="1 2">
    <name type="scientific">Roseobacter litoralis (strain ATCC 49566 / DSM 6996 / JCM 21268 / NBRC 15278 / OCh 149)</name>
    <dbReference type="NCBI Taxonomy" id="391595"/>
    <lineage>
        <taxon>Bacteria</taxon>
        <taxon>Pseudomonadati</taxon>
        <taxon>Pseudomonadota</taxon>
        <taxon>Alphaproteobacteria</taxon>
        <taxon>Rhodobacterales</taxon>
        <taxon>Roseobacteraceae</taxon>
        <taxon>Roseobacter</taxon>
    </lineage>
</organism>
<keyword evidence="2" id="KW-1185">Reference proteome</keyword>
<evidence type="ECO:0000313" key="1">
    <source>
        <dbReference type="EMBL" id="AEI95420.1"/>
    </source>
</evidence>
<proteinExistence type="predicted"/>
<evidence type="ECO:0000313" key="2">
    <source>
        <dbReference type="Proteomes" id="UP000001353"/>
    </source>
</evidence>
<reference evidence="1 2" key="1">
    <citation type="journal article" date="2011" name="BMC Genomics">
        <title>Comparative genome analysis and genome-guided physiological analysis of Roseobacter litoralis.</title>
        <authorList>
            <person name="Kalhoefer D."/>
            <person name="Thole S."/>
            <person name="Voget S."/>
            <person name="Lehmann R."/>
            <person name="Liesegang H."/>
            <person name="Wollher A."/>
            <person name="Daniel R."/>
            <person name="Simon M."/>
            <person name="Brinkhoff T."/>
        </authorList>
    </citation>
    <scope>NUCLEOTIDE SEQUENCE [LARGE SCALE GENOMIC DNA]</scope>
    <source>
        <strain evidence="2">ATCC 49566 / DSM 6996 / JCM 21268 / NBRC 15278 / OCh 149</strain>
    </source>
</reference>
<dbReference type="KEGG" id="rli:RLO149_c034790"/>
<gene>
    <name evidence="1" type="ordered locus">RLO149_c034790</name>
</gene>
<dbReference type="OrthoDB" id="3648721at2"/>
<dbReference type="Proteomes" id="UP000001353">
    <property type="component" value="Chromosome"/>
</dbReference>
<name>F7ZA73_ROSLO</name>
<protein>
    <submittedName>
        <fullName evidence="1">Uncharacterized protein</fullName>
    </submittedName>
</protein>
<sequence length="73" mass="8104">MWHNNKTVSRTYTSKDSQNCHAIISGISGWQKIKTGSSDGVSNVFHALNAARAGAKKVDVYIINNQIERVVMR</sequence>
<dbReference type="RefSeq" id="WP_013963312.1">
    <property type="nucleotide sequence ID" value="NC_015730.1"/>
</dbReference>
<dbReference type="AlphaFoldDB" id="F7ZA73"/>
<dbReference type="EMBL" id="CP002623">
    <property type="protein sequence ID" value="AEI95420.1"/>
    <property type="molecule type" value="Genomic_DNA"/>
</dbReference>
<accession>F7ZA73</accession>
<dbReference type="STRING" id="391595.RLO149_c034790"/>